<dbReference type="RefSeq" id="WP_379488583.1">
    <property type="nucleotide sequence ID" value="NZ_JBHLWK010000020.1"/>
</dbReference>
<protein>
    <recommendedName>
        <fullName evidence="4">Peptidase M4</fullName>
    </recommendedName>
</protein>
<accession>A0ABV6CZN7</accession>
<evidence type="ECO:0000313" key="2">
    <source>
        <dbReference type="EMBL" id="MFC0205850.1"/>
    </source>
</evidence>
<evidence type="ECO:0000313" key="3">
    <source>
        <dbReference type="Proteomes" id="UP001589798"/>
    </source>
</evidence>
<evidence type="ECO:0000256" key="1">
    <source>
        <dbReference type="SAM" id="MobiDB-lite"/>
    </source>
</evidence>
<proteinExistence type="predicted"/>
<evidence type="ECO:0008006" key="4">
    <source>
        <dbReference type="Google" id="ProtNLM"/>
    </source>
</evidence>
<dbReference type="CDD" id="cd09598">
    <property type="entry name" value="M4_like"/>
    <property type="match status" value="1"/>
</dbReference>
<comment type="caution">
    <text evidence="2">The sequence shown here is derived from an EMBL/GenBank/DDBJ whole genome shotgun (WGS) entry which is preliminary data.</text>
</comment>
<reference evidence="2 3" key="1">
    <citation type="submission" date="2024-09" db="EMBL/GenBank/DDBJ databases">
        <authorList>
            <person name="Sun Q."/>
            <person name="Mori K."/>
        </authorList>
    </citation>
    <scope>NUCLEOTIDE SEQUENCE [LARGE SCALE GENOMIC DNA]</scope>
    <source>
        <strain evidence="2 3">CCM 7706</strain>
    </source>
</reference>
<sequence length="641" mass="70586">MATRPTEPVSEAVSSEAQSRVPPTPAIDPSDPLPDGAGTLFHFGKRLMRAGKLRSYAHRPGDPLYRTLSIYALDPSVSKLGGAIAKVKIPYEALGERLCGAIVEVDNTDANGTAYPAAELDSIPVLLNGGYTPSLSRPEFHQQMVYAVTMLTYANFKLALGREVPWAIAGEQDGSARLRLRPFGANAANAWYDRERGEIIFGYFTATQSRPLMQAGQSLVYTSLSHDIIVHEASHALLDGLRAHFFEPTHADVLAFHEAFADLIAFFQHFAYPDVVRSALSSSRGGLANAEQLVSLAQEFGRAIGVEGPGLRTFVKPEAHCQVEYDESVTDPHTRGQALTRAIFCAFDRLYQRRIRRYVRLATGGSGVLPDGELSELILEILVDEASKLASQFLTICIRAIDYCPPVDVRFGDYLRALITADIDLVPDDALAYREAIIEAFGSARIYGEGVDSMSEDALQWRKPRTEIVTGADLKLGALHLSDDLADLHDRTDMMHLAGAIGRLAADPVYAREFGLVSPRAVEFVEGETGLPTVESVRIARRIGPDRQIAFDLVAEVTQRVLVRRDGKLFPFYGGATVILDSTGKIRFIISKRVDHEGRRDLQWDYMHRAGARFWSTDPQAGMMTRTANIAKRLCQRDHSA</sequence>
<dbReference type="Proteomes" id="UP001589798">
    <property type="component" value="Unassembled WGS sequence"/>
</dbReference>
<dbReference type="EMBL" id="JBHLWK010000020">
    <property type="protein sequence ID" value="MFC0205850.1"/>
    <property type="molecule type" value="Genomic_DNA"/>
</dbReference>
<dbReference type="SUPFAM" id="SSF55486">
    <property type="entry name" value="Metalloproteases ('zincins'), catalytic domain"/>
    <property type="match status" value="1"/>
</dbReference>
<name>A0ABV6CZN7_9SPHN</name>
<keyword evidence="3" id="KW-1185">Reference proteome</keyword>
<gene>
    <name evidence="2" type="ORF">ACFFJC_16410</name>
</gene>
<feature type="region of interest" description="Disordered" evidence="1">
    <location>
        <begin position="1"/>
        <end position="35"/>
    </location>
</feature>
<organism evidence="2 3">
    <name type="scientific">Novosphingobium soli</name>
    <dbReference type="NCBI Taxonomy" id="574956"/>
    <lineage>
        <taxon>Bacteria</taxon>
        <taxon>Pseudomonadati</taxon>
        <taxon>Pseudomonadota</taxon>
        <taxon>Alphaproteobacteria</taxon>
        <taxon>Sphingomonadales</taxon>
        <taxon>Sphingomonadaceae</taxon>
        <taxon>Novosphingobium</taxon>
    </lineage>
</organism>